<comment type="caution">
    <text evidence="3">The sequence shown here is derived from an EMBL/GenBank/DDBJ whole genome shotgun (WGS) entry which is preliminary data.</text>
</comment>
<evidence type="ECO:0000256" key="1">
    <source>
        <dbReference type="SAM" id="MobiDB-lite"/>
    </source>
</evidence>
<dbReference type="EMBL" id="JAXIOK010000007">
    <property type="protein sequence ID" value="KAK4766382.1"/>
    <property type="molecule type" value="Genomic_DNA"/>
</dbReference>
<evidence type="ECO:0000256" key="2">
    <source>
        <dbReference type="SAM" id="Phobius"/>
    </source>
</evidence>
<evidence type="ECO:0000313" key="3">
    <source>
        <dbReference type="EMBL" id="KAK4766382.1"/>
    </source>
</evidence>
<dbReference type="PANTHER" id="PTHR33429">
    <property type="entry name" value="OS02G0708000 PROTEIN-RELATED"/>
    <property type="match status" value="1"/>
</dbReference>
<evidence type="ECO:0000313" key="4">
    <source>
        <dbReference type="Proteomes" id="UP001345219"/>
    </source>
</evidence>
<keyword evidence="2" id="KW-1133">Transmembrane helix</keyword>
<gene>
    <name evidence="3" type="ORF">SAY87_008024</name>
</gene>
<keyword evidence="2" id="KW-0472">Membrane</keyword>
<feature type="transmembrane region" description="Helical" evidence="2">
    <location>
        <begin position="27"/>
        <end position="48"/>
    </location>
</feature>
<keyword evidence="4" id="KW-1185">Reference proteome</keyword>
<keyword evidence="2" id="KW-0812">Transmembrane</keyword>
<accession>A0AAN7QFM3</accession>
<feature type="region of interest" description="Disordered" evidence="1">
    <location>
        <begin position="73"/>
        <end position="110"/>
    </location>
</feature>
<reference evidence="3 4" key="1">
    <citation type="journal article" date="2023" name="Hortic Res">
        <title>Pangenome of water caltrop reveals structural variations and asymmetric subgenome divergence after allopolyploidization.</title>
        <authorList>
            <person name="Zhang X."/>
            <person name="Chen Y."/>
            <person name="Wang L."/>
            <person name="Yuan Y."/>
            <person name="Fang M."/>
            <person name="Shi L."/>
            <person name="Lu R."/>
            <person name="Comes H.P."/>
            <person name="Ma Y."/>
            <person name="Chen Y."/>
            <person name="Huang G."/>
            <person name="Zhou Y."/>
            <person name="Zheng Z."/>
            <person name="Qiu Y."/>
        </authorList>
    </citation>
    <scope>NUCLEOTIDE SEQUENCE [LARGE SCALE GENOMIC DNA]</scope>
    <source>
        <tissue evidence="3">Roots</tissue>
    </source>
</reference>
<dbReference type="Proteomes" id="UP001345219">
    <property type="component" value="Chromosome 7"/>
</dbReference>
<sequence length="110" mass="11764">MSTTPTINEATQQDYTVHSGHGSVGPFIAVLVVITILGVVAGVIGRLCSGRTFMGRGQYDFEGWMERKFSSCIDGQVDAPPHMPPPPPPPPPPQQPPRDQRSSSGGHQES</sequence>
<dbReference type="AlphaFoldDB" id="A0AAN7QFM3"/>
<proteinExistence type="predicted"/>
<feature type="compositionally biased region" description="Pro residues" evidence="1">
    <location>
        <begin position="81"/>
        <end position="96"/>
    </location>
</feature>
<dbReference type="PANTHER" id="PTHR33429:SF2">
    <property type="entry name" value="OS01G0888850 PROTEIN"/>
    <property type="match status" value="1"/>
</dbReference>
<protein>
    <submittedName>
        <fullName evidence="3">Uncharacterized protein</fullName>
    </submittedName>
</protein>
<organism evidence="3 4">
    <name type="scientific">Trapa incisa</name>
    <dbReference type="NCBI Taxonomy" id="236973"/>
    <lineage>
        <taxon>Eukaryota</taxon>
        <taxon>Viridiplantae</taxon>
        <taxon>Streptophyta</taxon>
        <taxon>Embryophyta</taxon>
        <taxon>Tracheophyta</taxon>
        <taxon>Spermatophyta</taxon>
        <taxon>Magnoliopsida</taxon>
        <taxon>eudicotyledons</taxon>
        <taxon>Gunneridae</taxon>
        <taxon>Pentapetalae</taxon>
        <taxon>rosids</taxon>
        <taxon>malvids</taxon>
        <taxon>Myrtales</taxon>
        <taxon>Lythraceae</taxon>
        <taxon>Trapa</taxon>
    </lineage>
</organism>
<name>A0AAN7QFM3_9MYRT</name>